<dbReference type="InterPro" id="IPR019554">
    <property type="entry name" value="Soluble_ligand-bd"/>
</dbReference>
<feature type="domain" description="Soluble ligand binding" evidence="3">
    <location>
        <begin position="97"/>
        <end position="143"/>
    </location>
</feature>
<evidence type="ECO:0000259" key="2">
    <source>
        <dbReference type="Pfam" id="PF02563"/>
    </source>
</evidence>
<name>A0ABT6JZG6_9GAMM</name>
<dbReference type="EMBL" id="JARXRO010000020">
    <property type="protein sequence ID" value="MDH5835566.1"/>
    <property type="molecule type" value="Genomic_DNA"/>
</dbReference>
<evidence type="ECO:0000313" key="4">
    <source>
        <dbReference type="EMBL" id="MDH5835566.1"/>
    </source>
</evidence>
<dbReference type="Pfam" id="PF10531">
    <property type="entry name" value="SLBB"/>
    <property type="match status" value="1"/>
</dbReference>
<evidence type="ECO:0000256" key="1">
    <source>
        <dbReference type="ARBA" id="ARBA00022729"/>
    </source>
</evidence>
<dbReference type="PANTHER" id="PTHR33619">
    <property type="entry name" value="POLYSACCHARIDE EXPORT PROTEIN GFCE-RELATED"/>
    <property type="match status" value="1"/>
</dbReference>
<proteinExistence type="predicted"/>
<feature type="domain" description="Polysaccharide export protein N-terminal" evidence="2">
    <location>
        <begin position="16"/>
        <end position="90"/>
    </location>
</feature>
<dbReference type="RefSeq" id="WP_280580554.1">
    <property type="nucleotide sequence ID" value="NZ_JARXRO010000020.1"/>
</dbReference>
<organism evidence="4 5">
    <name type="scientific">Luteimonas kalidii</name>
    <dbReference type="NCBI Taxonomy" id="3042025"/>
    <lineage>
        <taxon>Bacteria</taxon>
        <taxon>Pseudomonadati</taxon>
        <taxon>Pseudomonadota</taxon>
        <taxon>Gammaproteobacteria</taxon>
        <taxon>Lysobacterales</taxon>
        <taxon>Lysobacteraceae</taxon>
        <taxon>Luteimonas</taxon>
    </lineage>
</organism>
<keyword evidence="5" id="KW-1185">Reference proteome</keyword>
<dbReference type="InterPro" id="IPR049712">
    <property type="entry name" value="Poly_export"/>
</dbReference>
<comment type="caution">
    <text evidence="4">The sequence shown here is derived from an EMBL/GenBank/DDBJ whole genome shotgun (WGS) entry which is preliminary data.</text>
</comment>
<evidence type="ECO:0000259" key="3">
    <source>
        <dbReference type="Pfam" id="PF10531"/>
    </source>
</evidence>
<dbReference type="Proteomes" id="UP001156873">
    <property type="component" value="Unassembled WGS sequence"/>
</dbReference>
<reference evidence="4 5" key="1">
    <citation type="submission" date="2023-04" db="EMBL/GenBank/DDBJ databases">
        <title>Luteimonas sp. M1R5S59.</title>
        <authorList>
            <person name="Sun J.-Q."/>
        </authorList>
    </citation>
    <scope>NUCLEOTIDE SEQUENCE [LARGE SCALE GENOMIC DNA]</scope>
    <source>
        <strain evidence="4 5">M1R5S59</strain>
    </source>
</reference>
<evidence type="ECO:0000313" key="5">
    <source>
        <dbReference type="Proteomes" id="UP001156873"/>
    </source>
</evidence>
<dbReference type="Gene3D" id="3.10.560.10">
    <property type="entry name" value="Outer membrane lipoprotein wza domain like"/>
    <property type="match status" value="1"/>
</dbReference>
<protein>
    <submittedName>
        <fullName evidence="4">Polysaccharide export protein</fullName>
    </submittedName>
</protein>
<accession>A0ABT6JZG6</accession>
<dbReference type="PANTHER" id="PTHR33619:SF3">
    <property type="entry name" value="POLYSACCHARIDE EXPORT PROTEIN GFCE-RELATED"/>
    <property type="match status" value="1"/>
</dbReference>
<sequence>MASALPRPDPLALSTVQPAYLLAPGDVMLVQVFQVDDLEREVRIDNNGRVSLPLIGDVAAAGREVADLEREVAARYRDGFLKDPQVSIFVREANARRVTVSGAVNEPDIYPLVGANLTLQQALAQAGGVTSVASRRNVVVFRTVEATKMVARFDLSDIEQGLAPDPQIYGGDIVVVYRSDARLLLRTMLELTPFVMVWRAYQ</sequence>
<gene>
    <name evidence="4" type="ORF">QFW81_16780</name>
</gene>
<dbReference type="InterPro" id="IPR003715">
    <property type="entry name" value="Poly_export_N"/>
</dbReference>
<dbReference type="Pfam" id="PF02563">
    <property type="entry name" value="Poly_export"/>
    <property type="match status" value="1"/>
</dbReference>
<keyword evidence="1" id="KW-0732">Signal</keyword>